<feature type="transmembrane region" description="Helical" evidence="6">
    <location>
        <begin position="228"/>
        <end position="255"/>
    </location>
</feature>
<feature type="transmembrane region" description="Helical" evidence="6">
    <location>
        <begin position="181"/>
        <end position="207"/>
    </location>
</feature>
<feature type="transmembrane region" description="Helical" evidence="6">
    <location>
        <begin position="21"/>
        <end position="38"/>
    </location>
</feature>
<dbReference type="Pfam" id="PF12698">
    <property type="entry name" value="ABC2_membrane_3"/>
    <property type="match status" value="1"/>
</dbReference>
<dbReference type="OrthoDB" id="9788252at2"/>
<evidence type="ECO:0000256" key="2">
    <source>
        <dbReference type="ARBA" id="ARBA00022475"/>
    </source>
</evidence>
<dbReference type="EMBL" id="CP019698">
    <property type="protein sequence ID" value="AQS60642.1"/>
    <property type="molecule type" value="Genomic_DNA"/>
</dbReference>
<keyword evidence="5 6" id="KW-0472">Membrane</keyword>
<feature type="domain" description="ABC-2 type transporter transmembrane" evidence="7">
    <location>
        <begin position="22"/>
        <end position="370"/>
    </location>
</feature>
<gene>
    <name evidence="8" type="ORF">B0537_15215</name>
</gene>
<dbReference type="STRING" id="1833852.B0537_15215"/>
<proteinExistence type="predicted"/>
<keyword evidence="9" id="KW-1185">Reference proteome</keyword>
<evidence type="ECO:0000259" key="7">
    <source>
        <dbReference type="Pfam" id="PF12698"/>
    </source>
</evidence>
<evidence type="ECO:0000256" key="6">
    <source>
        <dbReference type="SAM" id="Phobius"/>
    </source>
</evidence>
<evidence type="ECO:0000256" key="4">
    <source>
        <dbReference type="ARBA" id="ARBA00022989"/>
    </source>
</evidence>
<dbReference type="KEGG" id="dfg:B0537_15215"/>
<evidence type="ECO:0000256" key="3">
    <source>
        <dbReference type="ARBA" id="ARBA00022692"/>
    </source>
</evidence>
<dbReference type="InterPro" id="IPR051449">
    <property type="entry name" value="ABC-2_transporter_component"/>
</dbReference>
<organism evidence="8 9">
    <name type="scientific">Desulforamulus ferrireducens</name>
    <dbReference type="NCBI Taxonomy" id="1833852"/>
    <lineage>
        <taxon>Bacteria</taxon>
        <taxon>Bacillati</taxon>
        <taxon>Bacillota</taxon>
        <taxon>Clostridia</taxon>
        <taxon>Eubacteriales</taxon>
        <taxon>Peptococcaceae</taxon>
        <taxon>Desulforamulus</taxon>
    </lineage>
</organism>
<keyword evidence="2" id="KW-1003">Cell membrane</keyword>
<dbReference type="InterPro" id="IPR013525">
    <property type="entry name" value="ABC2_TM"/>
</dbReference>
<evidence type="ECO:0000256" key="1">
    <source>
        <dbReference type="ARBA" id="ARBA00004651"/>
    </source>
</evidence>
<reference evidence="8 9" key="1">
    <citation type="journal article" date="2016" name="Int. J. Syst. Evol. Microbiol.">
        <title>Desulfotomaculum ferrireducens sp. nov., a moderately thermophilic sulfate-reducing and dissimilatory Fe(III)-reducing bacterium isolated from compost.</title>
        <authorList>
            <person name="Yang G."/>
            <person name="Guo J."/>
            <person name="Zhuang L."/>
            <person name="Yuan Y."/>
            <person name="Zhou S."/>
        </authorList>
    </citation>
    <scope>NUCLEOTIDE SEQUENCE [LARGE SCALE GENOMIC DNA]</scope>
    <source>
        <strain evidence="8 9">GSS09</strain>
    </source>
</reference>
<evidence type="ECO:0000313" key="9">
    <source>
        <dbReference type="Proteomes" id="UP000189464"/>
    </source>
</evidence>
<protein>
    <submittedName>
        <fullName evidence="8">ABC transporter</fullName>
    </submittedName>
</protein>
<dbReference type="PANTHER" id="PTHR30294:SF29">
    <property type="entry name" value="MULTIDRUG ABC TRANSPORTER PERMEASE YBHS-RELATED"/>
    <property type="match status" value="1"/>
</dbReference>
<feature type="transmembrane region" description="Helical" evidence="6">
    <location>
        <begin position="261"/>
        <end position="285"/>
    </location>
</feature>
<dbReference type="GO" id="GO:0140359">
    <property type="term" value="F:ABC-type transporter activity"/>
    <property type="evidence" value="ECO:0007669"/>
    <property type="project" value="InterPro"/>
</dbReference>
<name>A0A1S6J0U1_9FIRM</name>
<evidence type="ECO:0000313" key="8">
    <source>
        <dbReference type="EMBL" id="AQS60642.1"/>
    </source>
</evidence>
<accession>A0A1S6J0U1</accession>
<dbReference type="Proteomes" id="UP000189464">
    <property type="component" value="Chromosome"/>
</dbReference>
<dbReference type="Gene3D" id="3.40.1710.10">
    <property type="entry name" value="abc type-2 transporter like domain"/>
    <property type="match status" value="1"/>
</dbReference>
<keyword evidence="3 6" id="KW-0812">Transmembrane</keyword>
<evidence type="ECO:0000256" key="5">
    <source>
        <dbReference type="ARBA" id="ARBA00023136"/>
    </source>
</evidence>
<dbReference type="PANTHER" id="PTHR30294">
    <property type="entry name" value="MEMBRANE COMPONENT OF ABC TRANSPORTER YHHJ-RELATED"/>
    <property type="match status" value="1"/>
</dbReference>
<comment type="subcellular location">
    <subcellularLocation>
        <location evidence="1">Cell membrane</location>
        <topology evidence="1">Multi-pass membrane protein</topology>
    </subcellularLocation>
</comment>
<feature type="transmembrane region" description="Helical" evidence="6">
    <location>
        <begin position="297"/>
        <end position="315"/>
    </location>
</feature>
<dbReference type="AlphaFoldDB" id="A0A1S6J0U1"/>
<dbReference type="RefSeq" id="WP_077715684.1">
    <property type="nucleotide sequence ID" value="NZ_CP019698.1"/>
</dbReference>
<sequence length="376" mass="41309">MFKAVLVRELTYLWRDRGLRNILLWAPLLGVLIFYATYSAQTLMAIPTAVVDLDRSSASRDLVTKVDQAENLQIVARPASAQEAEEMIRRGEVLVTVVIPENFGRQVALGRETNVYIGIDGSNIIYSTNATTAAMTVAKTVGAEAGVKALMARGLSQEQAKNAYLGVEMREEPWFNPTLNYAYFLVLALILNVWQQCCTMAATMTIIGDTGRPSWLQFKLAGISKGTLFVSKSLVHIGLYMLLALPLYGICFGILKLPMHGSWLLLLLFTLAFVIALHSVGTLASSFARSPVDATRFGMIIALPSFILSGFGWPLEAMPAFVQSLAKLLPQTWFFQGINYFTFKDPGWSFALPYFAALGVIAVVCYSAAAVFTSRK</sequence>
<dbReference type="GO" id="GO:0005886">
    <property type="term" value="C:plasma membrane"/>
    <property type="evidence" value="ECO:0007669"/>
    <property type="project" value="UniProtKB-SubCell"/>
</dbReference>
<keyword evidence="4 6" id="KW-1133">Transmembrane helix</keyword>
<feature type="transmembrane region" description="Helical" evidence="6">
    <location>
        <begin position="351"/>
        <end position="372"/>
    </location>
</feature>